<feature type="transmembrane region" description="Helical" evidence="5">
    <location>
        <begin position="267"/>
        <end position="288"/>
    </location>
</feature>
<comment type="subcellular location">
    <subcellularLocation>
        <location evidence="1">Membrane</location>
    </subcellularLocation>
</comment>
<keyword evidence="3 5" id="KW-1133">Transmembrane helix</keyword>
<feature type="transmembrane region" description="Helical" evidence="5">
    <location>
        <begin position="156"/>
        <end position="174"/>
    </location>
</feature>
<dbReference type="InterPro" id="IPR019427">
    <property type="entry name" value="7TM_GPCR_serpentine_rcpt_Srw"/>
</dbReference>
<keyword evidence="2 5" id="KW-0812">Transmembrane</keyword>
<proteinExistence type="predicted"/>
<dbReference type="PANTHER" id="PTHR46846:SF2">
    <property type="entry name" value="G-PROTEIN COUPLED RECEPTORS FAMILY 1 PROFILE DOMAIN-CONTAINING PROTEIN"/>
    <property type="match status" value="1"/>
</dbReference>
<feature type="transmembrane region" description="Helical" evidence="5">
    <location>
        <begin position="51"/>
        <end position="70"/>
    </location>
</feature>
<keyword evidence="4 5" id="KW-0472">Membrane</keyword>
<dbReference type="Proteomes" id="UP000008068">
    <property type="component" value="Unassembled WGS sequence"/>
</dbReference>
<dbReference type="EMBL" id="GL380059">
    <property type="protein sequence ID" value="EGT44631.1"/>
    <property type="molecule type" value="Genomic_DNA"/>
</dbReference>
<dbReference type="InParanoid" id="G0P474"/>
<dbReference type="Pfam" id="PF10324">
    <property type="entry name" value="7TM_GPCR_Srw"/>
    <property type="match status" value="1"/>
</dbReference>
<dbReference type="Gene3D" id="1.20.1070.10">
    <property type="entry name" value="Rhodopsin 7-helix transmembrane proteins"/>
    <property type="match status" value="1"/>
</dbReference>
<evidence type="ECO:0000313" key="7">
    <source>
        <dbReference type="EMBL" id="EGT44631.1"/>
    </source>
</evidence>
<dbReference type="PROSITE" id="PS50262">
    <property type="entry name" value="G_PROTEIN_RECEP_F1_2"/>
    <property type="match status" value="1"/>
</dbReference>
<evidence type="ECO:0000259" key="6">
    <source>
        <dbReference type="PROSITE" id="PS50262"/>
    </source>
</evidence>
<feature type="transmembrane region" description="Helical" evidence="5">
    <location>
        <begin position="22"/>
        <end position="42"/>
    </location>
</feature>
<dbReference type="AlphaFoldDB" id="G0P474"/>
<name>G0P474_CAEBE</name>
<dbReference type="GO" id="GO:0008528">
    <property type="term" value="F:G protein-coupled peptide receptor activity"/>
    <property type="evidence" value="ECO:0007669"/>
    <property type="project" value="InterPro"/>
</dbReference>
<organism evidence="8">
    <name type="scientific">Caenorhabditis brenneri</name>
    <name type="common">Nematode worm</name>
    <dbReference type="NCBI Taxonomy" id="135651"/>
    <lineage>
        <taxon>Eukaryota</taxon>
        <taxon>Metazoa</taxon>
        <taxon>Ecdysozoa</taxon>
        <taxon>Nematoda</taxon>
        <taxon>Chromadorea</taxon>
        <taxon>Rhabditida</taxon>
        <taxon>Rhabditina</taxon>
        <taxon>Rhabditomorpha</taxon>
        <taxon>Rhabditoidea</taxon>
        <taxon>Rhabditidae</taxon>
        <taxon>Peloderinae</taxon>
        <taxon>Caenorhabditis</taxon>
    </lineage>
</organism>
<dbReference type="OrthoDB" id="5862663at2759"/>
<sequence length="376" mass="44101">MNNDQFEIFKIPKWLYQNGDRINYGIELATVLVNLFHLLILFQKSLRTNSIFILMIGICISDILGFYAQFEQYDDEGRRTVWSSNILVLRMAGYDTYLCLTTGYTEVSLLGILKFTLLYVCRPISIWLAILMALIRTLSIIFPMSNTIGRLTKTRNAVLMVLVVCVLWIVYYSWEYAFLKYWYLPDHIEDKGCRTPMLARNNTIHLLVLSDEYYNFYKTRDSLEYLVRLIPALFYPILTLSLMIELWRVKKRRKMNNMNQSKDNTTFLIFFMTLSFMLSEGLAGISNFVESTGWPIYESWWKFRARTFSSAFYSLRSFNALSHFFVCIAMSSQYRDTVTGLFCGKCKCRKKEKVVLVNEVSTKESKSFNSVPSKTY</sequence>
<evidence type="ECO:0000256" key="2">
    <source>
        <dbReference type="ARBA" id="ARBA00022692"/>
    </source>
</evidence>
<protein>
    <recommendedName>
        <fullName evidence="6">G-protein coupled receptors family 1 profile domain-containing protein</fullName>
    </recommendedName>
</protein>
<evidence type="ECO:0000313" key="8">
    <source>
        <dbReference type="Proteomes" id="UP000008068"/>
    </source>
</evidence>
<evidence type="ECO:0000256" key="3">
    <source>
        <dbReference type="ARBA" id="ARBA00022989"/>
    </source>
</evidence>
<dbReference type="SUPFAM" id="SSF81321">
    <property type="entry name" value="Family A G protein-coupled receptor-like"/>
    <property type="match status" value="1"/>
</dbReference>
<dbReference type="InterPro" id="IPR017452">
    <property type="entry name" value="GPCR_Rhodpsn_7TM"/>
</dbReference>
<evidence type="ECO:0000256" key="4">
    <source>
        <dbReference type="ARBA" id="ARBA00023136"/>
    </source>
</evidence>
<dbReference type="PANTHER" id="PTHR46846">
    <property type="entry name" value="SERPENTINE RECEPTOR, CLASS W-RELATED"/>
    <property type="match status" value="1"/>
</dbReference>
<gene>
    <name evidence="7" type="ORF">CAEBREN_11608</name>
</gene>
<accession>G0P474</accession>
<feature type="transmembrane region" description="Helical" evidence="5">
    <location>
        <begin position="225"/>
        <end position="247"/>
    </location>
</feature>
<dbReference type="HOGENOM" id="CLU_043715_2_1_1"/>
<reference evidence="8" key="1">
    <citation type="submission" date="2011-07" db="EMBL/GenBank/DDBJ databases">
        <authorList>
            <consortium name="Caenorhabditis brenneri Sequencing and Analysis Consortium"/>
            <person name="Wilson R.K."/>
        </authorList>
    </citation>
    <scope>NUCLEOTIDE SEQUENCE [LARGE SCALE GENOMIC DNA]</scope>
    <source>
        <strain evidence="8">PB2801</strain>
    </source>
</reference>
<feature type="transmembrane region" description="Helical" evidence="5">
    <location>
        <begin position="124"/>
        <end position="144"/>
    </location>
</feature>
<dbReference type="eggNOG" id="ENOG502THSQ">
    <property type="taxonomic scope" value="Eukaryota"/>
</dbReference>
<keyword evidence="8" id="KW-1185">Reference proteome</keyword>
<dbReference type="GO" id="GO:0016020">
    <property type="term" value="C:membrane"/>
    <property type="evidence" value="ECO:0007669"/>
    <property type="project" value="UniProtKB-SubCell"/>
</dbReference>
<feature type="domain" description="G-protein coupled receptors family 1 profile" evidence="6">
    <location>
        <begin position="33"/>
        <end position="278"/>
    </location>
</feature>
<evidence type="ECO:0000256" key="5">
    <source>
        <dbReference type="SAM" id="Phobius"/>
    </source>
</evidence>
<evidence type="ECO:0000256" key="1">
    <source>
        <dbReference type="ARBA" id="ARBA00004370"/>
    </source>
</evidence>